<evidence type="ECO:0000256" key="13">
    <source>
        <dbReference type="ARBA" id="ARBA00036671"/>
    </source>
</evidence>
<dbReference type="Proteomes" id="UP001607302">
    <property type="component" value="Unassembled WGS sequence"/>
</dbReference>
<evidence type="ECO:0000256" key="2">
    <source>
        <dbReference type="ARBA" id="ARBA00005194"/>
    </source>
</evidence>
<keyword evidence="11 14" id="KW-0275">Fatty acid biosynthesis</keyword>
<feature type="transmembrane region" description="Helical" evidence="14">
    <location>
        <begin position="44"/>
        <end position="64"/>
    </location>
</feature>
<dbReference type="GO" id="GO:0006633">
    <property type="term" value="P:fatty acid biosynthetic process"/>
    <property type="evidence" value="ECO:0007669"/>
    <property type="project" value="UniProtKB-KW"/>
</dbReference>
<dbReference type="AlphaFoldDB" id="A0ABD2A5C9"/>
<keyword evidence="9 14" id="KW-0443">Lipid metabolism</keyword>
<dbReference type="PANTHER" id="PTHR11035">
    <property type="entry name" value="VERY-LONG-CHAIN (3R)-3-HYDROXYACYL-COA DEHYDRATASE"/>
    <property type="match status" value="1"/>
</dbReference>
<dbReference type="Pfam" id="PF04387">
    <property type="entry name" value="PTPLA"/>
    <property type="match status" value="1"/>
</dbReference>
<dbReference type="GO" id="GO:0005789">
    <property type="term" value="C:endoplasmic reticulum membrane"/>
    <property type="evidence" value="ECO:0007669"/>
    <property type="project" value="UniProtKB-SubCell"/>
</dbReference>
<keyword evidence="16" id="KW-1185">Reference proteome</keyword>
<comment type="similarity">
    <text evidence="3 14">Belongs to the very long-chain fatty acids dehydratase HACD family.</text>
</comment>
<evidence type="ECO:0000256" key="11">
    <source>
        <dbReference type="ARBA" id="ARBA00023160"/>
    </source>
</evidence>
<comment type="subcellular location">
    <subcellularLocation>
        <location evidence="14">Endoplasmic reticulum membrane</location>
        <topology evidence="14">Multi-pass membrane protein</topology>
    </subcellularLocation>
    <subcellularLocation>
        <location evidence="1">Membrane</location>
        <topology evidence="1">Multi-pass membrane protein</topology>
    </subcellularLocation>
</comment>
<comment type="pathway">
    <text evidence="2 14">Lipid metabolism; fatty acid biosynthesis.</text>
</comment>
<keyword evidence="12 14" id="KW-0456">Lyase</keyword>
<sequence length="223" mass="26007">MTSLQKLYLCTYNAIEVFGWSWLLYILVSHYGDSSSTSNFWDKIWLPLFIFQFSAYFETIHAIIGLVRSNPVILLVQVSSRAFICTVLLSLPSESVGSSIILPYTLLSWCLAEIIKYSYYFMNLVGYVPYFLKWLRYSSFMILYPTGISGELLCIYKVIVYSKSNPDVWSYTLPNQWNFTFSYLYFLLMIVVAYIPGSPIMYKHMLLQRQKVFNTNAKAKKVK</sequence>
<comment type="catalytic activity">
    <reaction evidence="13 14">
        <text>a very-long-chain (3R)-3-hydroxyacyl-CoA = a very-long-chain (2E)-enoyl-CoA + H2O</text>
        <dbReference type="Rhea" id="RHEA:45812"/>
        <dbReference type="ChEBI" id="CHEBI:15377"/>
        <dbReference type="ChEBI" id="CHEBI:83728"/>
        <dbReference type="ChEBI" id="CHEBI:85440"/>
        <dbReference type="EC" id="4.2.1.134"/>
    </reaction>
</comment>
<dbReference type="PANTHER" id="PTHR11035:SF3">
    <property type="entry name" value="VERY-LONG-CHAIN (3R)-3-HYDROXYACYL-COA DEHYDRATASE"/>
    <property type="match status" value="1"/>
</dbReference>
<evidence type="ECO:0000256" key="12">
    <source>
        <dbReference type="ARBA" id="ARBA00023239"/>
    </source>
</evidence>
<evidence type="ECO:0000256" key="14">
    <source>
        <dbReference type="RuleBase" id="RU363109"/>
    </source>
</evidence>
<dbReference type="EC" id="4.2.1.134" evidence="4 14"/>
<evidence type="ECO:0000256" key="10">
    <source>
        <dbReference type="ARBA" id="ARBA00023136"/>
    </source>
</evidence>
<comment type="caution">
    <text evidence="15">The sequence shown here is derived from an EMBL/GenBank/DDBJ whole genome shotgun (WGS) entry which is preliminary data.</text>
</comment>
<reference evidence="15 16" key="1">
    <citation type="journal article" date="2024" name="Ann. Entomol. Soc. Am.">
        <title>Genomic analyses of the southern and eastern yellowjacket wasps (Hymenoptera: Vespidae) reveal evolutionary signatures of social life.</title>
        <authorList>
            <person name="Catto M.A."/>
            <person name="Caine P.B."/>
            <person name="Orr S.E."/>
            <person name="Hunt B.G."/>
            <person name="Goodisman M.A.D."/>
        </authorList>
    </citation>
    <scope>NUCLEOTIDE SEQUENCE [LARGE SCALE GENOMIC DNA]</scope>
    <source>
        <strain evidence="15">233</strain>
        <tissue evidence="15">Head and thorax</tissue>
    </source>
</reference>
<feature type="transmembrane region" description="Helical" evidence="14">
    <location>
        <begin position="71"/>
        <end position="89"/>
    </location>
</feature>
<feature type="transmembrane region" description="Helical" evidence="14">
    <location>
        <begin position="142"/>
        <end position="162"/>
    </location>
</feature>
<keyword evidence="14" id="KW-0256">Endoplasmic reticulum</keyword>
<feature type="transmembrane region" description="Helical" evidence="14">
    <location>
        <begin position="101"/>
        <end position="121"/>
    </location>
</feature>
<keyword evidence="10 14" id="KW-0472">Membrane</keyword>
<keyword evidence="6 14" id="KW-0812">Transmembrane</keyword>
<keyword evidence="7 14" id="KW-0276">Fatty acid metabolism</keyword>
<organism evidence="15 16">
    <name type="scientific">Vespula squamosa</name>
    <name type="common">Southern yellow jacket</name>
    <name type="synonym">Wasp</name>
    <dbReference type="NCBI Taxonomy" id="30214"/>
    <lineage>
        <taxon>Eukaryota</taxon>
        <taxon>Metazoa</taxon>
        <taxon>Ecdysozoa</taxon>
        <taxon>Arthropoda</taxon>
        <taxon>Hexapoda</taxon>
        <taxon>Insecta</taxon>
        <taxon>Pterygota</taxon>
        <taxon>Neoptera</taxon>
        <taxon>Endopterygota</taxon>
        <taxon>Hymenoptera</taxon>
        <taxon>Apocrita</taxon>
        <taxon>Aculeata</taxon>
        <taxon>Vespoidea</taxon>
        <taxon>Vespidae</taxon>
        <taxon>Vespinae</taxon>
        <taxon>Vespula</taxon>
    </lineage>
</organism>
<gene>
    <name evidence="15" type="ORF">V1478_014683</name>
</gene>
<feature type="transmembrane region" description="Helical" evidence="14">
    <location>
        <begin position="12"/>
        <end position="32"/>
    </location>
</feature>
<evidence type="ECO:0000256" key="1">
    <source>
        <dbReference type="ARBA" id="ARBA00004141"/>
    </source>
</evidence>
<accession>A0ABD2A5C9</accession>
<name>A0ABD2A5C9_VESSQ</name>
<dbReference type="GO" id="GO:0102158">
    <property type="term" value="F:very-long-chain (3R)-3-hydroxyacyl-CoA dehydratase activity"/>
    <property type="evidence" value="ECO:0007669"/>
    <property type="project" value="UniProtKB-EC"/>
</dbReference>
<evidence type="ECO:0000313" key="15">
    <source>
        <dbReference type="EMBL" id="KAL2714985.1"/>
    </source>
</evidence>
<dbReference type="EMBL" id="JAUDFV010000155">
    <property type="protein sequence ID" value="KAL2714985.1"/>
    <property type="molecule type" value="Genomic_DNA"/>
</dbReference>
<evidence type="ECO:0000256" key="5">
    <source>
        <dbReference type="ARBA" id="ARBA00022516"/>
    </source>
</evidence>
<evidence type="ECO:0000313" key="16">
    <source>
        <dbReference type="Proteomes" id="UP001607302"/>
    </source>
</evidence>
<proteinExistence type="inferred from homology"/>
<keyword evidence="8 14" id="KW-1133">Transmembrane helix</keyword>
<evidence type="ECO:0000256" key="6">
    <source>
        <dbReference type="ARBA" id="ARBA00022692"/>
    </source>
</evidence>
<protein>
    <recommendedName>
        <fullName evidence="4 14">Very-long-chain (3R)-3-hydroxyacyl-CoA dehydratase</fullName>
        <ecNumber evidence="4 14">4.2.1.134</ecNumber>
    </recommendedName>
</protein>
<comment type="function">
    <text evidence="14">Catalyzes the third of the four reactions of the long-chain fatty acids elongation cycle. This endoplasmic reticulum-bound enzymatic process, allows the addition of two carbons to the chain of long- and very long-chain fatty acids/VLCFAs per cycle. This enzyme catalyzes the dehydration of the 3-hydroxyacyl-CoA intermediate into trans-2,3-enoyl-CoA, within each cycle of fatty acid elongation. Thereby, it participates to the production of VLCFAs of different chain lengths that are involved in multiple biological processes as precursors of membrane lipids and lipid mediators.</text>
</comment>
<keyword evidence="5 14" id="KW-0444">Lipid biosynthesis</keyword>
<evidence type="ECO:0000256" key="3">
    <source>
        <dbReference type="ARBA" id="ARBA00007811"/>
    </source>
</evidence>
<feature type="transmembrane region" description="Helical" evidence="14">
    <location>
        <begin position="182"/>
        <end position="202"/>
    </location>
</feature>
<evidence type="ECO:0000256" key="8">
    <source>
        <dbReference type="ARBA" id="ARBA00022989"/>
    </source>
</evidence>
<dbReference type="InterPro" id="IPR007482">
    <property type="entry name" value="Tyr_Pase-like_PTPLA"/>
</dbReference>
<evidence type="ECO:0000256" key="9">
    <source>
        <dbReference type="ARBA" id="ARBA00023098"/>
    </source>
</evidence>
<evidence type="ECO:0000256" key="4">
    <source>
        <dbReference type="ARBA" id="ARBA00013122"/>
    </source>
</evidence>
<evidence type="ECO:0000256" key="7">
    <source>
        <dbReference type="ARBA" id="ARBA00022832"/>
    </source>
</evidence>